<dbReference type="OrthoDB" id="325673at2759"/>
<dbReference type="AlphaFoldDB" id="A0A1R2BFZ0"/>
<keyword evidence="3" id="KW-1185">Reference proteome</keyword>
<organism evidence="2 3">
    <name type="scientific">Stentor coeruleus</name>
    <dbReference type="NCBI Taxonomy" id="5963"/>
    <lineage>
        <taxon>Eukaryota</taxon>
        <taxon>Sar</taxon>
        <taxon>Alveolata</taxon>
        <taxon>Ciliophora</taxon>
        <taxon>Postciliodesmatophora</taxon>
        <taxon>Heterotrichea</taxon>
        <taxon>Heterotrichida</taxon>
        <taxon>Stentoridae</taxon>
        <taxon>Stentor</taxon>
    </lineage>
</organism>
<proteinExistence type="predicted"/>
<evidence type="ECO:0000313" key="3">
    <source>
        <dbReference type="Proteomes" id="UP000187209"/>
    </source>
</evidence>
<evidence type="ECO:0000313" key="2">
    <source>
        <dbReference type="EMBL" id="OMJ75693.1"/>
    </source>
</evidence>
<accession>A0A1R2BFZ0</accession>
<sequence>MLPRRQIQLYDTYPWSPSEISKRGGTAPRPEKCENIYIPSRVPTSSSKYTEIQVPNTKVSIKGTGWKSYKPREPVRTVSSCYNESSQYRDPRSTTAINSICSPPPEEIEHVWEEGSKRPKTQNEKCRRKDTAQGKKNSHSEAFPCKTNTGSNTIYDIPIIVIRDDKNRRVVSAKRNTTSKVGQRPSTFKPGKSNLITSLDQEFLDLFQM</sequence>
<gene>
    <name evidence="2" type="ORF">SteCoe_25100</name>
</gene>
<protein>
    <submittedName>
        <fullName evidence="2">Uncharacterized protein</fullName>
    </submittedName>
</protein>
<feature type="compositionally biased region" description="Basic and acidic residues" evidence="1">
    <location>
        <begin position="112"/>
        <end position="133"/>
    </location>
</feature>
<dbReference type="Proteomes" id="UP000187209">
    <property type="component" value="Unassembled WGS sequence"/>
</dbReference>
<comment type="caution">
    <text evidence="2">The sequence shown here is derived from an EMBL/GenBank/DDBJ whole genome shotgun (WGS) entry which is preliminary data.</text>
</comment>
<evidence type="ECO:0000256" key="1">
    <source>
        <dbReference type="SAM" id="MobiDB-lite"/>
    </source>
</evidence>
<dbReference type="EMBL" id="MPUH01000674">
    <property type="protein sequence ID" value="OMJ75693.1"/>
    <property type="molecule type" value="Genomic_DNA"/>
</dbReference>
<name>A0A1R2BFZ0_9CILI</name>
<reference evidence="2 3" key="1">
    <citation type="submission" date="2016-11" db="EMBL/GenBank/DDBJ databases">
        <title>The macronuclear genome of Stentor coeruleus: a giant cell with tiny introns.</title>
        <authorList>
            <person name="Slabodnick M."/>
            <person name="Ruby J.G."/>
            <person name="Reiff S.B."/>
            <person name="Swart E.C."/>
            <person name="Gosai S."/>
            <person name="Prabakaran S."/>
            <person name="Witkowska E."/>
            <person name="Larue G.E."/>
            <person name="Fisher S."/>
            <person name="Freeman R.M."/>
            <person name="Gunawardena J."/>
            <person name="Chu W."/>
            <person name="Stover N.A."/>
            <person name="Gregory B.D."/>
            <person name="Nowacki M."/>
            <person name="Derisi J."/>
            <person name="Roy S.W."/>
            <person name="Marshall W.F."/>
            <person name="Sood P."/>
        </authorList>
    </citation>
    <scope>NUCLEOTIDE SEQUENCE [LARGE SCALE GENOMIC DNA]</scope>
    <source>
        <strain evidence="2">WM001</strain>
    </source>
</reference>
<feature type="region of interest" description="Disordered" evidence="1">
    <location>
        <begin position="112"/>
        <end position="145"/>
    </location>
</feature>